<dbReference type="AlphaFoldDB" id="A0A5C3PF54"/>
<name>A0A5C3PF54_9APHY</name>
<dbReference type="Proteomes" id="UP000308197">
    <property type="component" value="Unassembled WGS sequence"/>
</dbReference>
<proteinExistence type="predicted"/>
<evidence type="ECO:0000313" key="1">
    <source>
        <dbReference type="EMBL" id="TFK87657.1"/>
    </source>
</evidence>
<accession>A0A5C3PF54</accession>
<evidence type="ECO:0008006" key="3">
    <source>
        <dbReference type="Google" id="ProtNLM"/>
    </source>
</evidence>
<dbReference type="Gene3D" id="2.60.40.640">
    <property type="match status" value="1"/>
</dbReference>
<gene>
    <name evidence="1" type="ORF">K466DRAFT_103301</name>
</gene>
<sequence>MAPTNPALEVALPPTTYCSGSYISGEVHINFRHLQHDKYEQVWITVRGQGRSIVRHGFRTQCETIPLLELTRVLWTYGAEYPPPETDVLRLFFRFELPDILPPSFYHASSEGTGAVLYCLTTVGVRPGSSQPPRVIHIPIVIVPKDCADPLCTPLWSSPSLIMRTTIKDQAVRKRLWDDYATVRVEWSLPDAPVYPLFTSIPYIVDVTTTTAVLFRWGAGASSSIFPAPPTTAQQLILELVRRTRVRVKEEERTFESTVTQYLGLNRLPSAPVDVDLPEKEWMGVHDPDVKRSMQGGNARGMWVQRSCIRSSLTLDVSPTFNFNDMIECEYYFKLKIPFPGHGNDVELDSLPVMVISGINGPMARKEHIPRLQCPQSSGLPLSSEVWLPSEYWDVRGNREWQEFNKSIKPARV</sequence>
<evidence type="ECO:0000313" key="2">
    <source>
        <dbReference type="Proteomes" id="UP000308197"/>
    </source>
</evidence>
<keyword evidence="2" id="KW-1185">Reference proteome</keyword>
<dbReference type="InParanoid" id="A0A5C3PF54"/>
<dbReference type="InterPro" id="IPR014752">
    <property type="entry name" value="Arrestin-like_C"/>
</dbReference>
<protein>
    <recommendedName>
        <fullName evidence="3">Arrestin-like N-terminal domain-containing protein</fullName>
    </recommendedName>
</protein>
<reference evidence="1 2" key="1">
    <citation type="journal article" date="2019" name="Nat. Ecol. Evol.">
        <title>Megaphylogeny resolves global patterns of mushroom evolution.</title>
        <authorList>
            <person name="Varga T."/>
            <person name="Krizsan K."/>
            <person name="Foldi C."/>
            <person name="Dima B."/>
            <person name="Sanchez-Garcia M."/>
            <person name="Sanchez-Ramirez S."/>
            <person name="Szollosi G.J."/>
            <person name="Szarkandi J.G."/>
            <person name="Papp V."/>
            <person name="Albert L."/>
            <person name="Andreopoulos W."/>
            <person name="Angelini C."/>
            <person name="Antonin V."/>
            <person name="Barry K.W."/>
            <person name="Bougher N.L."/>
            <person name="Buchanan P."/>
            <person name="Buyck B."/>
            <person name="Bense V."/>
            <person name="Catcheside P."/>
            <person name="Chovatia M."/>
            <person name="Cooper J."/>
            <person name="Damon W."/>
            <person name="Desjardin D."/>
            <person name="Finy P."/>
            <person name="Geml J."/>
            <person name="Haridas S."/>
            <person name="Hughes K."/>
            <person name="Justo A."/>
            <person name="Karasinski D."/>
            <person name="Kautmanova I."/>
            <person name="Kiss B."/>
            <person name="Kocsube S."/>
            <person name="Kotiranta H."/>
            <person name="LaButti K.M."/>
            <person name="Lechner B.E."/>
            <person name="Liimatainen K."/>
            <person name="Lipzen A."/>
            <person name="Lukacs Z."/>
            <person name="Mihaltcheva S."/>
            <person name="Morgado L.N."/>
            <person name="Niskanen T."/>
            <person name="Noordeloos M.E."/>
            <person name="Ohm R.A."/>
            <person name="Ortiz-Santana B."/>
            <person name="Ovrebo C."/>
            <person name="Racz N."/>
            <person name="Riley R."/>
            <person name="Savchenko A."/>
            <person name="Shiryaev A."/>
            <person name="Soop K."/>
            <person name="Spirin V."/>
            <person name="Szebenyi C."/>
            <person name="Tomsovsky M."/>
            <person name="Tulloss R.E."/>
            <person name="Uehling J."/>
            <person name="Grigoriev I.V."/>
            <person name="Vagvolgyi C."/>
            <person name="Papp T."/>
            <person name="Martin F.M."/>
            <person name="Miettinen O."/>
            <person name="Hibbett D.S."/>
            <person name="Nagy L.G."/>
        </authorList>
    </citation>
    <scope>NUCLEOTIDE SEQUENCE [LARGE SCALE GENOMIC DNA]</scope>
    <source>
        <strain evidence="1 2">HHB13444</strain>
    </source>
</reference>
<dbReference type="STRING" id="1314778.A0A5C3PF54"/>
<organism evidence="1 2">
    <name type="scientific">Polyporus arcularius HHB13444</name>
    <dbReference type="NCBI Taxonomy" id="1314778"/>
    <lineage>
        <taxon>Eukaryota</taxon>
        <taxon>Fungi</taxon>
        <taxon>Dikarya</taxon>
        <taxon>Basidiomycota</taxon>
        <taxon>Agaricomycotina</taxon>
        <taxon>Agaricomycetes</taxon>
        <taxon>Polyporales</taxon>
        <taxon>Polyporaceae</taxon>
        <taxon>Polyporus</taxon>
    </lineage>
</organism>
<dbReference type="EMBL" id="ML211144">
    <property type="protein sequence ID" value="TFK87657.1"/>
    <property type="molecule type" value="Genomic_DNA"/>
</dbReference>